<dbReference type="InterPro" id="IPR011006">
    <property type="entry name" value="CheY-like_superfamily"/>
</dbReference>
<dbReference type="RefSeq" id="WP_208176771.1">
    <property type="nucleotide sequence ID" value="NZ_JAGETZ010000009.1"/>
</dbReference>
<dbReference type="Pfam" id="PF04397">
    <property type="entry name" value="LytTR"/>
    <property type="match status" value="1"/>
</dbReference>
<evidence type="ECO:0000313" key="5">
    <source>
        <dbReference type="Proteomes" id="UP000664369"/>
    </source>
</evidence>
<evidence type="ECO:0000256" key="1">
    <source>
        <dbReference type="PROSITE-ProRule" id="PRU00169"/>
    </source>
</evidence>
<sequence length="240" mass="27419">MITAFPSLKCLLVDDNEMNRIALEHLVDLTPSLELVGSFANGMECLNFFRQGGQVDVLFLDIEMPHLSGLDLVRILPVPHPAVVIVTSHRDFAIDAYNLRVVDYLVKPVELPRFQQALQRVTEQLPVPPPEAAPGADPQHLYVKVNRKLVKVKLDDILYVEALSDYCVLVFGQQKIIVYHSLKRFTELLPPAQFIRVHRSYIININRIESIGEHTVQFAKYEVPISKTYQEVLNKQLRKI</sequence>
<organism evidence="4 5">
    <name type="scientific">Hymenobacter negativus</name>
    <dbReference type="NCBI Taxonomy" id="2795026"/>
    <lineage>
        <taxon>Bacteria</taxon>
        <taxon>Pseudomonadati</taxon>
        <taxon>Bacteroidota</taxon>
        <taxon>Cytophagia</taxon>
        <taxon>Cytophagales</taxon>
        <taxon>Hymenobacteraceae</taxon>
        <taxon>Hymenobacter</taxon>
    </lineage>
</organism>
<keyword evidence="5" id="KW-1185">Reference proteome</keyword>
<dbReference type="EMBL" id="JAGETZ010000009">
    <property type="protein sequence ID" value="MBO2011079.1"/>
    <property type="molecule type" value="Genomic_DNA"/>
</dbReference>
<dbReference type="InterPro" id="IPR007492">
    <property type="entry name" value="LytTR_DNA-bd_dom"/>
</dbReference>
<feature type="modified residue" description="4-aspartylphosphate" evidence="1">
    <location>
        <position position="61"/>
    </location>
</feature>
<dbReference type="SMART" id="SM00850">
    <property type="entry name" value="LytTR"/>
    <property type="match status" value="1"/>
</dbReference>
<dbReference type="SUPFAM" id="SSF52172">
    <property type="entry name" value="CheY-like"/>
    <property type="match status" value="1"/>
</dbReference>
<dbReference type="Proteomes" id="UP000664369">
    <property type="component" value="Unassembled WGS sequence"/>
</dbReference>
<dbReference type="PANTHER" id="PTHR37299">
    <property type="entry name" value="TRANSCRIPTIONAL REGULATOR-RELATED"/>
    <property type="match status" value="1"/>
</dbReference>
<evidence type="ECO:0000259" key="3">
    <source>
        <dbReference type="PROSITE" id="PS50930"/>
    </source>
</evidence>
<reference evidence="4 5" key="1">
    <citation type="submission" date="2021-03" db="EMBL/GenBank/DDBJ databases">
        <authorList>
            <person name="Kim M.K."/>
        </authorList>
    </citation>
    <scope>NUCLEOTIDE SEQUENCE [LARGE SCALE GENOMIC DNA]</scope>
    <source>
        <strain evidence="4 5">BT442</strain>
    </source>
</reference>
<evidence type="ECO:0000259" key="2">
    <source>
        <dbReference type="PROSITE" id="PS50110"/>
    </source>
</evidence>
<dbReference type="InterPro" id="IPR001789">
    <property type="entry name" value="Sig_transdc_resp-reg_receiver"/>
</dbReference>
<protein>
    <submittedName>
        <fullName evidence="4">Response regulator transcription factor</fullName>
    </submittedName>
</protein>
<evidence type="ECO:0000313" key="4">
    <source>
        <dbReference type="EMBL" id="MBO2011079.1"/>
    </source>
</evidence>
<proteinExistence type="predicted"/>
<feature type="domain" description="HTH LytTR-type" evidence="3">
    <location>
        <begin position="141"/>
        <end position="239"/>
    </location>
</feature>
<dbReference type="SMART" id="SM00448">
    <property type="entry name" value="REC"/>
    <property type="match status" value="1"/>
</dbReference>
<dbReference type="Pfam" id="PF00072">
    <property type="entry name" value="Response_reg"/>
    <property type="match status" value="1"/>
</dbReference>
<dbReference type="PANTHER" id="PTHR37299:SF1">
    <property type="entry name" value="STAGE 0 SPORULATION PROTEIN A HOMOLOG"/>
    <property type="match status" value="1"/>
</dbReference>
<dbReference type="PROSITE" id="PS50930">
    <property type="entry name" value="HTH_LYTTR"/>
    <property type="match status" value="1"/>
</dbReference>
<keyword evidence="1" id="KW-0597">Phosphoprotein</keyword>
<name>A0ABS3QJY2_9BACT</name>
<accession>A0ABS3QJY2</accession>
<comment type="caution">
    <text evidence="4">The sequence shown here is derived from an EMBL/GenBank/DDBJ whole genome shotgun (WGS) entry which is preliminary data.</text>
</comment>
<dbReference type="Gene3D" id="2.40.50.1020">
    <property type="entry name" value="LytTr DNA-binding domain"/>
    <property type="match status" value="1"/>
</dbReference>
<dbReference type="InterPro" id="IPR046947">
    <property type="entry name" value="LytR-like"/>
</dbReference>
<dbReference type="Gene3D" id="3.40.50.2300">
    <property type="match status" value="1"/>
</dbReference>
<dbReference type="PROSITE" id="PS50110">
    <property type="entry name" value="RESPONSE_REGULATORY"/>
    <property type="match status" value="1"/>
</dbReference>
<feature type="domain" description="Response regulatory" evidence="2">
    <location>
        <begin position="9"/>
        <end position="122"/>
    </location>
</feature>
<gene>
    <name evidence="4" type="ORF">J4E00_18605</name>
</gene>